<dbReference type="InterPro" id="IPR041373">
    <property type="entry name" value="RT_RNaseH"/>
</dbReference>
<keyword evidence="2" id="KW-0548">Nucleotidyltransferase</keyword>
<dbReference type="GO" id="GO:0016787">
    <property type="term" value="F:hydrolase activity"/>
    <property type="evidence" value="ECO:0007669"/>
    <property type="project" value="UniProtKB-KW"/>
</dbReference>
<dbReference type="STRING" id="105785.A0A2J7QWK3"/>
<evidence type="ECO:0000256" key="6">
    <source>
        <dbReference type="ARBA" id="ARBA00022918"/>
    </source>
</evidence>
<dbReference type="AlphaFoldDB" id="A0A2J7QWK3"/>
<keyword evidence="5" id="KW-0378">Hydrolase</keyword>
<keyword evidence="1" id="KW-0808">Transferase</keyword>
<dbReference type="EMBL" id="NEVH01009429">
    <property type="protein sequence ID" value="PNF32966.1"/>
    <property type="molecule type" value="Genomic_DNA"/>
</dbReference>
<comment type="caution">
    <text evidence="8">The sequence shown here is derived from an EMBL/GenBank/DDBJ whole genome shotgun (WGS) entry which is preliminary data.</text>
</comment>
<dbReference type="InterPro" id="IPR043502">
    <property type="entry name" value="DNA/RNA_pol_sf"/>
</dbReference>
<feature type="non-terminal residue" evidence="8">
    <location>
        <position position="1"/>
    </location>
</feature>
<keyword evidence="9" id="KW-1185">Reference proteome</keyword>
<keyword evidence="3" id="KW-0540">Nuclease</keyword>
<organism evidence="8 9">
    <name type="scientific">Cryptotermes secundus</name>
    <dbReference type="NCBI Taxonomy" id="105785"/>
    <lineage>
        <taxon>Eukaryota</taxon>
        <taxon>Metazoa</taxon>
        <taxon>Ecdysozoa</taxon>
        <taxon>Arthropoda</taxon>
        <taxon>Hexapoda</taxon>
        <taxon>Insecta</taxon>
        <taxon>Pterygota</taxon>
        <taxon>Neoptera</taxon>
        <taxon>Polyneoptera</taxon>
        <taxon>Dictyoptera</taxon>
        <taxon>Blattodea</taxon>
        <taxon>Blattoidea</taxon>
        <taxon>Termitoidae</taxon>
        <taxon>Kalotermitidae</taxon>
        <taxon>Cryptotermitinae</taxon>
        <taxon>Cryptotermes</taxon>
    </lineage>
</organism>
<dbReference type="SUPFAM" id="SSF56672">
    <property type="entry name" value="DNA/RNA polymerases"/>
    <property type="match status" value="1"/>
</dbReference>
<feature type="domain" description="Reverse transcriptase RNase H-like" evidence="7">
    <location>
        <begin position="46"/>
        <end position="101"/>
    </location>
</feature>
<keyword evidence="4" id="KW-0255">Endonuclease</keyword>
<name>A0A2J7QWK3_9NEOP</name>
<gene>
    <name evidence="8" type="ORF">B7P43_G16665</name>
</gene>
<dbReference type="Gene3D" id="3.10.20.370">
    <property type="match status" value="1"/>
</dbReference>
<evidence type="ECO:0000256" key="3">
    <source>
        <dbReference type="ARBA" id="ARBA00022722"/>
    </source>
</evidence>
<dbReference type="Pfam" id="PF17917">
    <property type="entry name" value="RT_RNaseH"/>
    <property type="match status" value="1"/>
</dbReference>
<protein>
    <recommendedName>
        <fullName evidence="7">Reverse transcriptase RNase H-like domain-containing protein</fullName>
    </recommendedName>
</protein>
<proteinExistence type="predicted"/>
<keyword evidence="6" id="KW-0695">RNA-directed DNA polymerase</keyword>
<dbReference type="GO" id="GO:0004519">
    <property type="term" value="F:endonuclease activity"/>
    <property type="evidence" value="ECO:0007669"/>
    <property type="project" value="UniProtKB-KW"/>
</dbReference>
<evidence type="ECO:0000256" key="1">
    <source>
        <dbReference type="ARBA" id="ARBA00022679"/>
    </source>
</evidence>
<dbReference type="GO" id="GO:0003964">
    <property type="term" value="F:RNA-directed DNA polymerase activity"/>
    <property type="evidence" value="ECO:0007669"/>
    <property type="project" value="UniProtKB-KW"/>
</dbReference>
<evidence type="ECO:0000256" key="5">
    <source>
        <dbReference type="ARBA" id="ARBA00022801"/>
    </source>
</evidence>
<reference evidence="8 9" key="1">
    <citation type="submission" date="2017-12" db="EMBL/GenBank/DDBJ databases">
        <title>Hemimetabolous genomes reveal molecular basis of termite eusociality.</title>
        <authorList>
            <person name="Harrison M.C."/>
            <person name="Jongepier E."/>
            <person name="Robertson H.M."/>
            <person name="Arning N."/>
            <person name="Bitard-Feildel T."/>
            <person name="Chao H."/>
            <person name="Childers C.P."/>
            <person name="Dinh H."/>
            <person name="Doddapaneni H."/>
            <person name="Dugan S."/>
            <person name="Gowin J."/>
            <person name="Greiner C."/>
            <person name="Han Y."/>
            <person name="Hu H."/>
            <person name="Hughes D.S.T."/>
            <person name="Huylmans A.-K."/>
            <person name="Kemena C."/>
            <person name="Kremer L.P.M."/>
            <person name="Lee S.L."/>
            <person name="Lopez-Ezquerra A."/>
            <person name="Mallet L."/>
            <person name="Monroy-Kuhn J.M."/>
            <person name="Moser A."/>
            <person name="Murali S.C."/>
            <person name="Muzny D.M."/>
            <person name="Otani S."/>
            <person name="Piulachs M.-D."/>
            <person name="Poelchau M."/>
            <person name="Qu J."/>
            <person name="Schaub F."/>
            <person name="Wada-Katsumata A."/>
            <person name="Worley K.C."/>
            <person name="Xie Q."/>
            <person name="Ylla G."/>
            <person name="Poulsen M."/>
            <person name="Gibbs R.A."/>
            <person name="Schal C."/>
            <person name="Richards S."/>
            <person name="Belles X."/>
            <person name="Korb J."/>
            <person name="Bornberg-Bauer E."/>
        </authorList>
    </citation>
    <scope>NUCLEOTIDE SEQUENCE [LARGE SCALE GENOMIC DNA]</scope>
    <source>
        <tissue evidence="8">Whole body</tissue>
    </source>
</reference>
<evidence type="ECO:0000256" key="2">
    <source>
        <dbReference type="ARBA" id="ARBA00022695"/>
    </source>
</evidence>
<evidence type="ECO:0000313" key="8">
    <source>
        <dbReference type="EMBL" id="PNF32966.1"/>
    </source>
</evidence>
<dbReference type="PANTHER" id="PTHR34072">
    <property type="entry name" value="ENZYMATIC POLYPROTEIN-RELATED"/>
    <property type="match status" value="1"/>
</dbReference>
<evidence type="ECO:0000313" key="9">
    <source>
        <dbReference type="Proteomes" id="UP000235965"/>
    </source>
</evidence>
<sequence length="101" mass="11225">GLTVTPNKVKFGTPRLSFLGCIVSPSGITVDPSRTEAIKNFPPPRDVKGIARSIVLLQEFDGELQPIAYASRTLSHQERKFSAYKLECLAVLFGLEKFRPY</sequence>
<dbReference type="Proteomes" id="UP000235965">
    <property type="component" value="Unassembled WGS sequence"/>
</dbReference>
<accession>A0A2J7QWK3</accession>
<evidence type="ECO:0000256" key="4">
    <source>
        <dbReference type="ARBA" id="ARBA00022759"/>
    </source>
</evidence>
<dbReference type="InParanoid" id="A0A2J7QWK3"/>
<evidence type="ECO:0000259" key="7">
    <source>
        <dbReference type="Pfam" id="PF17917"/>
    </source>
</evidence>